<evidence type="ECO:0000259" key="1">
    <source>
        <dbReference type="PROSITE" id="PS50166"/>
    </source>
</evidence>
<feature type="domain" description="Importin N-terminal" evidence="1">
    <location>
        <begin position="34"/>
        <end position="101"/>
    </location>
</feature>
<protein>
    <submittedName>
        <fullName evidence="2">Nuclear import receptor</fullName>
    </submittedName>
</protein>
<dbReference type="GO" id="GO:0006606">
    <property type="term" value="P:protein import into nucleus"/>
    <property type="evidence" value="ECO:0007669"/>
    <property type="project" value="TreeGrafter"/>
</dbReference>
<dbReference type="PROSITE" id="PS50166">
    <property type="entry name" value="IMPORTIN_B_NT"/>
    <property type="match status" value="1"/>
</dbReference>
<dbReference type="PANTHER" id="PTHR12363:SF53">
    <property type="entry name" value="MRNA TRANSPORT REGULATOR MTR10"/>
    <property type="match status" value="1"/>
</dbReference>
<dbReference type="Pfam" id="PF24138">
    <property type="entry name" value="TPR_TNPO3_IPO13_2nd"/>
    <property type="match status" value="1"/>
</dbReference>
<dbReference type="AlphaFoldDB" id="A0AAF0DUY5"/>
<keyword evidence="3" id="KW-1185">Reference proteome</keyword>
<accession>A0AAF0DUY5</accession>
<dbReference type="InterPro" id="IPR057942">
    <property type="entry name" value="TPR_TNPO3_IPO13_3rd"/>
</dbReference>
<reference evidence="2" key="1">
    <citation type="submission" date="2023-03" db="EMBL/GenBank/DDBJ databases">
        <title>Mating type loci evolution in Malassezia.</title>
        <authorList>
            <person name="Coelho M.A."/>
        </authorList>
    </citation>
    <scope>NUCLEOTIDE SEQUENCE</scope>
    <source>
        <strain evidence="2">CBS 14135</strain>
    </source>
</reference>
<dbReference type="InterPro" id="IPR016024">
    <property type="entry name" value="ARM-type_fold"/>
</dbReference>
<dbReference type="InterPro" id="IPR013598">
    <property type="entry name" value="Exportin-1/Importin-b-like"/>
</dbReference>
<dbReference type="InterPro" id="IPR051345">
    <property type="entry name" value="Importin_beta-like_NTR"/>
</dbReference>
<dbReference type="Pfam" id="PF03810">
    <property type="entry name" value="IBN_N"/>
    <property type="match status" value="1"/>
</dbReference>
<keyword evidence="2" id="KW-0675">Receptor</keyword>
<dbReference type="InterPro" id="IPR001494">
    <property type="entry name" value="Importin-beta_N"/>
</dbReference>
<evidence type="ECO:0000313" key="3">
    <source>
        <dbReference type="Proteomes" id="UP001216638"/>
    </source>
</evidence>
<proteinExistence type="predicted"/>
<dbReference type="PANTHER" id="PTHR12363">
    <property type="entry name" value="TRANSPORTIN 3 AND IMPORTIN 13"/>
    <property type="match status" value="1"/>
</dbReference>
<dbReference type="Proteomes" id="UP001216638">
    <property type="component" value="Chromosome 1"/>
</dbReference>
<dbReference type="Pfam" id="PF08389">
    <property type="entry name" value="Xpo1"/>
    <property type="match status" value="1"/>
</dbReference>
<sequence>MSSAAGGGAVGVQDVLNALQQLYSDPNPSVKSAANEALQHFQKTQEAWSTANALLLTQDLPLESRLFGAQTFRSKITFDLQQLPLDAQLSLRDTLIDALAIYAAGPRVVQTQLCLALAALALQLPESQWPNVVPGMIDRFGKSADTVNVLLEFLSVLPEEVAQNHRIPVSNATYHERMPQLLTQQATVVLELLSMYIRAEGVTTSIQETIFHCLRSWLKAGEVSANQLAATPLLPLTFEALESDALFDVAVDVLCDLIHETQEIDENQAVIQVLLPRIQALRPALIQAGDDEDRVRGLCRIFVQAGETYHTLFLQHATELLPIVQAILECASYHDLDIVQITFRFWYLLATHVHKAEAEHNPAVVPFREVYEQLFAIIIRHLHFPNEELTGQERDDFRSFRHYMGDTLKDCCYVLGAEVCLARSLHMIETALAEESPTLRWQDIEAPLFSMRSMGAQVDLRENDVIPRIFAIIPRLPPHPRLRYAGLLVLSRYTEWVEQHPERIPEVLTFITTGFDRSDKDISAAAAQAMNFLCQDCCEHLAPYFGQLLEFFQSIKDQLAVDDLLAIAEAIAHVIAAMPSAEAIDSLVQFTQPLLGNVHEITLLPSPSKPDLMRAADRMEQLARILQVIGVSLASALPESCAATCSTAYGILDRLLEQHGNAYFISERTSALIRRALIFFGPRAEPTLPALLERFASCFESTGYSGYVWIIGKSIDQFGHPAGAQLHSLLARALERVTAKVVQLLHATPPDQLSDVLDDYLHTCLVTVQAAPGMLINAPIFPHAVQTAVLALGAVSPAVHGIASDFLRALFELPGTPAGAGYLEPVRQVVAEQGFAVCQAMLRGLVTFFPPENMPVVVGTIKALQPLAQDALLAWLAAAAEQLPPSAVSQEDTVKFLQALQSAPLSPEQIKPSLVVLYGASRKSRERARLDNEVVGNT</sequence>
<dbReference type="SUPFAM" id="SSF48371">
    <property type="entry name" value="ARM repeat"/>
    <property type="match status" value="1"/>
</dbReference>
<dbReference type="InterPro" id="IPR057941">
    <property type="entry name" value="TPR_TNPO3_IPO13_2nd"/>
</dbReference>
<dbReference type="GO" id="GO:0031267">
    <property type="term" value="F:small GTPase binding"/>
    <property type="evidence" value="ECO:0007669"/>
    <property type="project" value="InterPro"/>
</dbReference>
<dbReference type="Gene3D" id="1.25.10.10">
    <property type="entry name" value="Leucine-rich Repeat Variant"/>
    <property type="match status" value="1"/>
</dbReference>
<dbReference type="GO" id="GO:0005737">
    <property type="term" value="C:cytoplasm"/>
    <property type="evidence" value="ECO:0007669"/>
    <property type="project" value="TreeGrafter"/>
</dbReference>
<organism evidence="2 3">
    <name type="scientific">Malassezia brasiliensis</name>
    <dbReference type="NCBI Taxonomy" id="1821822"/>
    <lineage>
        <taxon>Eukaryota</taxon>
        <taxon>Fungi</taxon>
        <taxon>Dikarya</taxon>
        <taxon>Basidiomycota</taxon>
        <taxon>Ustilaginomycotina</taxon>
        <taxon>Malasseziomycetes</taxon>
        <taxon>Malasseziales</taxon>
        <taxon>Malasseziaceae</taxon>
        <taxon>Malassezia</taxon>
    </lineage>
</organism>
<dbReference type="SMART" id="SM00913">
    <property type="entry name" value="IBN_N"/>
    <property type="match status" value="1"/>
</dbReference>
<dbReference type="EMBL" id="CP119951">
    <property type="protein sequence ID" value="WFC94525.1"/>
    <property type="molecule type" value="Genomic_DNA"/>
</dbReference>
<evidence type="ECO:0000313" key="2">
    <source>
        <dbReference type="EMBL" id="WFC94525.1"/>
    </source>
</evidence>
<gene>
    <name evidence="2" type="primary">MTR10</name>
    <name evidence="2" type="ORF">MBRA1_001155</name>
</gene>
<name>A0AAF0DUY5_9BASI</name>
<dbReference type="InterPro" id="IPR011989">
    <property type="entry name" value="ARM-like"/>
</dbReference>
<dbReference type="Pfam" id="PF24140">
    <property type="entry name" value="TPR_TNPO3_IPO13_3rd"/>
    <property type="match status" value="1"/>
</dbReference>